<reference evidence="4 5" key="1">
    <citation type="journal article" date="2020" name="ISME J.">
        <title>Uncovering the hidden diversity of litter-decomposition mechanisms in mushroom-forming fungi.</title>
        <authorList>
            <person name="Floudas D."/>
            <person name="Bentzer J."/>
            <person name="Ahren D."/>
            <person name="Johansson T."/>
            <person name="Persson P."/>
            <person name="Tunlid A."/>
        </authorList>
    </citation>
    <scope>NUCLEOTIDE SEQUENCE [LARGE SCALE GENOMIC DNA]</scope>
    <source>
        <strain evidence="4 5">CBS 661.87</strain>
    </source>
</reference>
<name>A0A8H5H0M2_9AGAR</name>
<dbReference type="InterPro" id="IPR054722">
    <property type="entry name" value="PolX-like_BBD"/>
</dbReference>
<proteinExistence type="predicted"/>
<feature type="domain" description="CCHC-type" evidence="3">
    <location>
        <begin position="234"/>
        <end position="248"/>
    </location>
</feature>
<feature type="compositionally biased region" description="Basic and acidic residues" evidence="2">
    <location>
        <begin position="514"/>
        <end position="527"/>
    </location>
</feature>
<evidence type="ECO:0000313" key="5">
    <source>
        <dbReference type="Proteomes" id="UP000565441"/>
    </source>
</evidence>
<dbReference type="Proteomes" id="UP000565441">
    <property type="component" value="Unassembled WGS sequence"/>
</dbReference>
<evidence type="ECO:0000313" key="4">
    <source>
        <dbReference type="EMBL" id="KAF5374432.1"/>
    </source>
</evidence>
<gene>
    <name evidence="4" type="ORF">D9615_009058</name>
</gene>
<sequence length="527" mass="57489">MSNPPLFLLPTEEKFNGSNWNGFKTTITHAARARGVLGYLTGEITCPPAPQPMDSPMPTTSYWGSTSPTYDEWRQRDAYAQGMVTLNIINPVGQGTDTDGTSAETWASLTLVRDARSDLALINAENALSAILHTEGADIENHFAEMRTAWAKANDQGANITDEKFRVHVLRSMPKEWKVLVGSMLDLKTSTEVITRLTNLAMLETPTPLAPAKTTHALATHTHTGRTLRHPDLKCSNCGRDGHTCDKCFRAGGGMEGQFPEWWKGSRTTQKTPTTATGNAPTSSTPLANSATISANNSEAATRYLAFATLAPAIKSSTPITYADSAASEHFFVRREDFETYTELPRGEAGATADGGEFQIVGRGRVRKTAIYDGNRIELTFEHAVHAPNLAHNLVSIGRLDKGGCRVIFGGGGAIFFAPDGSAFMQGMTHNESMYRLDFVPNSPSAMSARSLTRPVDLETWHRRLGHVGESILRQMIKEEVVTGLDVTKTPDAPLTKKSYLNAPPTREPASTYGDRREYRRREGGAT</sequence>
<keyword evidence="1" id="KW-0862">Zinc</keyword>
<organism evidence="4 5">
    <name type="scientific">Tricholomella constricta</name>
    <dbReference type="NCBI Taxonomy" id="117010"/>
    <lineage>
        <taxon>Eukaryota</taxon>
        <taxon>Fungi</taxon>
        <taxon>Dikarya</taxon>
        <taxon>Basidiomycota</taxon>
        <taxon>Agaricomycotina</taxon>
        <taxon>Agaricomycetes</taxon>
        <taxon>Agaricomycetidae</taxon>
        <taxon>Agaricales</taxon>
        <taxon>Tricholomatineae</taxon>
        <taxon>Lyophyllaceae</taxon>
        <taxon>Tricholomella</taxon>
    </lineage>
</organism>
<dbReference type="GO" id="GO:0008270">
    <property type="term" value="F:zinc ion binding"/>
    <property type="evidence" value="ECO:0007669"/>
    <property type="project" value="UniProtKB-KW"/>
</dbReference>
<dbReference type="PROSITE" id="PS50158">
    <property type="entry name" value="ZF_CCHC"/>
    <property type="match status" value="1"/>
</dbReference>
<keyword evidence="1" id="KW-0863">Zinc-finger</keyword>
<dbReference type="InterPro" id="IPR025724">
    <property type="entry name" value="GAG-pre-integrase_dom"/>
</dbReference>
<dbReference type="GO" id="GO:0003676">
    <property type="term" value="F:nucleic acid binding"/>
    <property type="evidence" value="ECO:0007669"/>
    <property type="project" value="InterPro"/>
</dbReference>
<dbReference type="OrthoDB" id="2970742at2759"/>
<keyword evidence="5" id="KW-1185">Reference proteome</keyword>
<dbReference type="Pfam" id="PF14223">
    <property type="entry name" value="Retrotran_gag_2"/>
    <property type="match status" value="1"/>
</dbReference>
<feature type="compositionally biased region" description="Polar residues" evidence="2">
    <location>
        <begin position="266"/>
        <end position="289"/>
    </location>
</feature>
<feature type="region of interest" description="Disordered" evidence="2">
    <location>
        <begin position="493"/>
        <end position="527"/>
    </location>
</feature>
<evidence type="ECO:0000259" key="3">
    <source>
        <dbReference type="PROSITE" id="PS50158"/>
    </source>
</evidence>
<comment type="caution">
    <text evidence="4">The sequence shown here is derived from an EMBL/GenBank/DDBJ whole genome shotgun (WGS) entry which is preliminary data.</text>
</comment>
<feature type="region of interest" description="Disordered" evidence="2">
    <location>
        <begin position="259"/>
        <end position="289"/>
    </location>
</feature>
<dbReference type="Pfam" id="PF13976">
    <property type="entry name" value="gag_pre-integrs"/>
    <property type="match status" value="1"/>
</dbReference>
<accession>A0A8H5H0M2</accession>
<keyword evidence="1" id="KW-0479">Metal-binding</keyword>
<dbReference type="EMBL" id="JAACJP010000036">
    <property type="protein sequence ID" value="KAF5374432.1"/>
    <property type="molecule type" value="Genomic_DNA"/>
</dbReference>
<dbReference type="AlphaFoldDB" id="A0A8H5H0M2"/>
<evidence type="ECO:0000256" key="2">
    <source>
        <dbReference type="SAM" id="MobiDB-lite"/>
    </source>
</evidence>
<dbReference type="InterPro" id="IPR001878">
    <property type="entry name" value="Znf_CCHC"/>
</dbReference>
<protein>
    <recommendedName>
        <fullName evidence="3">CCHC-type domain-containing protein</fullName>
    </recommendedName>
</protein>
<evidence type="ECO:0000256" key="1">
    <source>
        <dbReference type="PROSITE-ProRule" id="PRU00047"/>
    </source>
</evidence>
<dbReference type="Pfam" id="PF22936">
    <property type="entry name" value="Pol_BBD"/>
    <property type="match status" value="1"/>
</dbReference>